<reference evidence="4" key="2">
    <citation type="submission" date="2007-04" db="EMBL/GenBank/DDBJ databases">
        <title>Complete genome sequence of the nitrogen-fixing bacterium Azorhizobium caulinodans ORS571.</title>
        <authorList>
            <person name="Lee K.B."/>
            <person name="Backer P.D."/>
            <person name="Aono T."/>
            <person name="Liu C.T."/>
            <person name="Suzuki S."/>
            <person name="Suzuki T."/>
            <person name="Kaneko T."/>
            <person name="Yamada M."/>
            <person name="Tabata S."/>
            <person name="Kupfer D.M."/>
            <person name="Najar F.Z."/>
            <person name="Wiley G.B."/>
            <person name="Roe B."/>
            <person name="Binnewies T."/>
            <person name="Ussery D."/>
            <person name="Vereecke D."/>
            <person name="Gevers D."/>
            <person name="Holsters M."/>
            <person name="Oyaizu H."/>
        </authorList>
    </citation>
    <scope>NUCLEOTIDE SEQUENCE [LARGE SCALE GENOMIC DNA]</scope>
    <source>
        <strain evidence="4">ATCC 43989 / DSM 5975 / JCM 20966 / LMG 6465 / NBRC 14845 / NCIMB 13405 / ORS 571</strain>
    </source>
</reference>
<accession>A8IB00</accession>
<proteinExistence type="predicted"/>
<dbReference type="Gene3D" id="3.40.50.150">
    <property type="entry name" value="Vaccinia Virus protein VP39"/>
    <property type="match status" value="1"/>
</dbReference>
<feature type="compositionally biased region" description="Basic residues" evidence="1">
    <location>
        <begin position="54"/>
        <end position="92"/>
    </location>
</feature>
<feature type="compositionally biased region" description="Low complexity" evidence="1">
    <location>
        <begin position="26"/>
        <end position="44"/>
    </location>
</feature>
<dbReference type="InterPro" id="IPR029063">
    <property type="entry name" value="SAM-dependent_MTases_sf"/>
</dbReference>
<dbReference type="Proteomes" id="UP000000270">
    <property type="component" value="Chromosome"/>
</dbReference>
<evidence type="ECO:0000256" key="1">
    <source>
        <dbReference type="SAM" id="MobiDB-lite"/>
    </source>
</evidence>
<reference evidence="3 4" key="4">
    <citation type="journal article" date="2009" name="Appl. Environ. Microbiol.">
        <title>Comparative genome-wide transcriptional profiling of Azorhizobium caulinodans ORS571 grown under free-living and symbiotic conditions.</title>
        <authorList>
            <person name="Tsukada S."/>
            <person name="Aono T."/>
            <person name="Akiba N."/>
            <person name="Lee KB."/>
            <person name="Liu CT."/>
            <person name="Toyazaki H."/>
            <person name="Oyaizu H."/>
        </authorList>
    </citation>
    <scope>NUCLEOTIDE SEQUENCE [LARGE SCALE GENOMIC DNA]</scope>
    <source>
        <strain evidence="4">ATCC 43989 / DSM 5975 / JCM 20966 / LMG 6465 / NBRC 14845 / NCIMB 13405 / ORS 571</strain>
    </source>
</reference>
<protein>
    <recommendedName>
        <fullName evidence="2">Methyltransferase type 11 domain-containing protein</fullName>
    </recommendedName>
</protein>
<gene>
    <name evidence="3" type="ordered locus">AZC_2588</name>
</gene>
<dbReference type="HOGENOM" id="CLU_043922_0_0_5"/>
<organism evidence="3 4">
    <name type="scientific">Azorhizobium caulinodans (strain ATCC 43989 / DSM 5975 / JCM 20966 / LMG 6465 / NBRC 14845 / NCIMB 13405 / ORS 571)</name>
    <dbReference type="NCBI Taxonomy" id="438753"/>
    <lineage>
        <taxon>Bacteria</taxon>
        <taxon>Pseudomonadati</taxon>
        <taxon>Pseudomonadota</taxon>
        <taxon>Alphaproteobacteria</taxon>
        <taxon>Hyphomicrobiales</taxon>
        <taxon>Xanthobacteraceae</taxon>
        <taxon>Azorhizobium</taxon>
    </lineage>
</organism>
<dbReference type="SUPFAM" id="SSF53335">
    <property type="entry name" value="S-adenosyl-L-methionine-dependent methyltransferases"/>
    <property type="match status" value="1"/>
</dbReference>
<dbReference type="PANTHER" id="PTHR45445">
    <property type="match status" value="1"/>
</dbReference>
<reference evidence="3 4" key="3">
    <citation type="journal article" date="2008" name="BMC Genomics">
        <title>The genome of the versatile nitrogen fixer Azorhizobium caulinodans ORS571.</title>
        <authorList>
            <person name="Lee KB."/>
            <person name="Backer P.D."/>
            <person name="Aono T."/>
            <person name="Liu CT."/>
            <person name="Suzuki S."/>
            <person name="Suzuki T."/>
            <person name="Kaneko T."/>
            <person name="Yamada M."/>
            <person name="Tabata S."/>
            <person name="Kupfer D.M."/>
            <person name="Najar F.Z."/>
            <person name="Wiley G.B."/>
            <person name="Roe B."/>
            <person name="Binnewies T.T."/>
            <person name="Ussery D.W."/>
            <person name="D'Haeze W."/>
            <person name="Herder J.D."/>
            <person name="Gevers D."/>
            <person name="Vereecke D."/>
            <person name="Holsters M."/>
            <person name="Oyaizu H."/>
        </authorList>
    </citation>
    <scope>NUCLEOTIDE SEQUENCE [LARGE SCALE GENOMIC DNA]</scope>
    <source>
        <strain evidence="4">ATCC 43989 / DSM 5975 / JCM 20966 / LMG 6465 / NBRC 14845 / NCIMB 13405 / ORS 571</strain>
    </source>
</reference>
<evidence type="ECO:0000313" key="4">
    <source>
        <dbReference type="Proteomes" id="UP000000270"/>
    </source>
</evidence>
<dbReference type="InterPro" id="IPR013216">
    <property type="entry name" value="Methyltransf_11"/>
</dbReference>
<dbReference type="eggNOG" id="COG2226">
    <property type="taxonomic scope" value="Bacteria"/>
</dbReference>
<reference evidence="3 4" key="5">
    <citation type="journal article" date="2010" name="Appl. Environ. Microbiol.">
        <title>phrR-like gene praR of Azorhizobium caulinodans ORS571 is essential for symbiosis with Sesbania rostrata and is involved in expression of reb genes.</title>
        <authorList>
            <person name="Akiba N."/>
            <person name="Aono T."/>
            <person name="Toyazaki H."/>
            <person name="Sato S."/>
            <person name="Oyaizu H."/>
        </authorList>
    </citation>
    <scope>NUCLEOTIDE SEQUENCE [LARGE SCALE GENOMIC DNA]</scope>
    <source>
        <strain evidence="4">ATCC 43989 / DSM 5975 / JCM 20966 / LMG 6465 / NBRC 14845 / NCIMB 13405 / ORS 571</strain>
    </source>
</reference>
<feature type="domain" description="Methyltransferase type 11" evidence="2">
    <location>
        <begin position="287"/>
        <end position="405"/>
    </location>
</feature>
<reference evidence="3 4" key="1">
    <citation type="journal article" date="2007" name="Appl. Environ. Microbiol.">
        <title>Rhizobial factors required for stem nodule maturation and maintenance in Sesbania rostrata-Azorhizobium caulinodans ORS571 symbiosis.</title>
        <authorList>
            <person name="Suzuki S."/>
            <person name="Aono T."/>
            <person name="Lee KB."/>
            <person name="Suzuki T."/>
            <person name="Liu CT."/>
            <person name="Miwa H."/>
            <person name="Wakao S."/>
            <person name="Iki T."/>
            <person name="Oyaizu H."/>
        </authorList>
    </citation>
    <scope>NUCLEOTIDE SEQUENCE [LARGE SCALE GENOMIC DNA]</scope>
    <source>
        <strain evidence="4">ATCC 43989 / DSM 5975 / JCM 20966 / LMG 6465 / NBRC 14845 / NCIMB 13405 / ORS 571</strain>
    </source>
</reference>
<reference evidence="3 4" key="6">
    <citation type="journal article" date="2011" name="Appl. Environ. Microbiol.">
        <title>Involvement of the azorhizobial chromosome partition gene (parA) in the onset of bacteroid differentiation during Sesbania rostrata stem nodule development.</title>
        <authorList>
            <person name="Liu CT."/>
            <person name="Lee KB."/>
            <person name="Wang YS."/>
            <person name="Peng MH."/>
            <person name="Lee KT."/>
            <person name="Suzuki S."/>
            <person name="Suzuki T."/>
            <person name="Oyaizu H."/>
        </authorList>
    </citation>
    <scope>NUCLEOTIDE SEQUENCE [LARGE SCALE GENOMIC DNA]</scope>
    <source>
        <strain evidence="4">ATCC 43989 / DSM 5975 / JCM 20966 / LMG 6465 / NBRC 14845 / NCIMB 13405 / ORS 571</strain>
    </source>
</reference>
<dbReference type="Pfam" id="PF08241">
    <property type="entry name" value="Methyltransf_11"/>
    <property type="match status" value="1"/>
</dbReference>
<dbReference type="KEGG" id="azc:AZC_2588"/>
<evidence type="ECO:0000313" key="3">
    <source>
        <dbReference type="EMBL" id="BAF88586.1"/>
    </source>
</evidence>
<dbReference type="eggNOG" id="COG2835">
    <property type="taxonomic scope" value="Bacteria"/>
</dbReference>
<dbReference type="GO" id="GO:0008757">
    <property type="term" value="F:S-adenosylmethionine-dependent methyltransferase activity"/>
    <property type="evidence" value="ECO:0007669"/>
    <property type="project" value="InterPro"/>
</dbReference>
<feature type="region of interest" description="Disordered" evidence="1">
    <location>
        <begin position="1"/>
        <end position="129"/>
    </location>
</feature>
<sequence>MSGAPRHAPRSPPRRQGDASRPALPRADASGRACADAGAASAHATADHEGLHDRAHRQHACGAGHRHHHPLHAGRLRPRRARHDRHGLRHRADRQPAGGAGGRHDGPHKLRRAHSCTHGHGDGTGLHHRHHRRVTMRLLHHETLKPVCPACRQTGAEHPLALEAGAVIVEGDVRTGILRCSGPACGKAYPILSGTPILVPDVSSWLAANLHLVLQGEVESEAVESLLGDALGPDAAFNVVRQQQSTYGHDHYGDVFSGGVAAPTGSVRQALAQALAHLPAKAGPSIDLGCAAGRTTFDLAAATGRPALGIDLNWHLLRLGRTVLDDGHVLYPLRRSGNRFERRSARVNLPGAALCDFWIADALALPFAGGTFGYVSAFNVLDCVSRPTALIAEARRVLKAEGGLALSTPFDWATHATPPNEWLDGPAAARAVLQGHFPAPAGAPASGMAQELRLPWHVRLHDNAVVHYEAYVFLASKKDVSSGHQAA</sequence>
<dbReference type="AlphaFoldDB" id="A8IB00"/>
<dbReference type="STRING" id="438753.AZC_2588"/>
<evidence type="ECO:0000259" key="2">
    <source>
        <dbReference type="Pfam" id="PF08241"/>
    </source>
</evidence>
<keyword evidence="4" id="KW-1185">Reference proteome</keyword>
<dbReference type="EMBL" id="AP009384">
    <property type="protein sequence ID" value="BAF88586.1"/>
    <property type="molecule type" value="Genomic_DNA"/>
</dbReference>
<dbReference type="PANTHER" id="PTHR45445:SF2">
    <property type="entry name" value="METHYLTRANSFERASE TYPE 11 DOMAIN-CONTAINING PROTEIN"/>
    <property type="match status" value="1"/>
</dbReference>
<dbReference type="CDD" id="cd02440">
    <property type="entry name" value="AdoMet_MTases"/>
    <property type="match status" value="1"/>
</dbReference>
<name>A8IB00_AZOC5</name>